<evidence type="ECO:0000313" key="2">
    <source>
        <dbReference type="EMBL" id="KAF7283216.1"/>
    </source>
</evidence>
<organism evidence="2 3">
    <name type="scientific">Rhynchophorus ferrugineus</name>
    <name type="common">Red palm weevil</name>
    <name type="synonym">Curculio ferrugineus</name>
    <dbReference type="NCBI Taxonomy" id="354439"/>
    <lineage>
        <taxon>Eukaryota</taxon>
        <taxon>Metazoa</taxon>
        <taxon>Ecdysozoa</taxon>
        <taxon>Arthropoda</taxon>
        <taxon>Hexapoda</taxon>
        <taxon>Insecta</taxon>
        <taxon>Pterygota</taxon>
        <taxon>Neoptera</taxon>
        <taxon>Endopterygota</taxon>
        <taxon>Coleoptera</taxon>
        <taxon>Polyphaga</taxon>
        <taxon>Cucujiformia</taxon>
        <taxon>Curculionidae</taxon>
        <taxon>Dryophthorinae</taxon>
        <taxon>Rhynchophorus</taxon>
    </lineage>
</organism>
<sequence length="67" mass="7981">MLLLLSYTHTDRTINNRLIYQAERCRSENKRKKKRDGETPAMMPKVEWEEKNEKRAPLNIGNKKNPP</sequence>
<feature type="region of interest" description="Disordered" evidence="1">
    <location>
        <begin position="26"/>
        <end position="67"/>
    </location>
</feature>
<accession>A0A834MI60</accession>
<keyword evidence="3" id="KW-1185">Reference proteome</keyword>
<feature type="compositionally biased region" description="Basic and acidic residues" evidence="1">
    <location>
        <begin position="46"/>
        <end position="56"/>
    </location>
</feature>
<protein>
    <submittedName>
        <fullName evidence="2">Uncharacterized protein</fullName>
    </submittedName>
</protein>
<dbReference type="AlphaFoldDB" id="A0A834MI60"/>
<reference evidence="2" key="1">
    <citation type="submission" date="2020-08" db="EMBL/GenBank/DDBJ databases">
        <title>Genome sequencing and assembly of the red palm weevil Rhynchophorus ferrugineus.</title>
        <authorList>
            <person name="Dias G.B."/>
            <person name="Bergman C.M."/>
            <person name="Manee M."/>
        </authorList>
    </citation>
    <scope>NUCLEOTIDE SEQUENCE</scope>
    <source>
        <strain evidence="2">AA-2017</strain>
        <tissue evidence="2">Whole larva</tissue>
    </source>
</reference>
<name>A0A834MI60_RHYFE</name>
<gene>
    <name evidence="2" type="ORF">GWI33_001141</name>
</gene>
<comment type="caution">
    <text evidence="2">The sequence shown here is derived from an EMBL/GenBank/DDBJ whole genome shotgun (WGS) entry which is preliminary data.</text>
</comment>
<dbReference type="EMBL" id="JAACXV010000127">
    <property type="protein sequence ID" value="KAF7283216.1"/>
    <property type="molecule type" value="Genomic_DNA"/>
</dbReference>
<dbReference type="Proteomes" id="UP000625711">
    <property type="component" value="Unassembled WGS sequence"/>
</dbReference>
<proteinExistence type="predicted"/>
<evidence type="ECO:0000313" key="3">
    <source>
        <dbReference type="Proteomes" id="UP000625711"/>
    </source>
</evidence>
<evidence type="ECO:0000256" key="1">
    <source>
        <dbReference type="SAM" id="MobiDB-lite"/>
    </source>
</evidence>